<evidence type="ECO:0000256" key="4">
    <source>
        <dbReference type="ARBA" id="ARBA00022737"/>
    </source>
</evidence>
<evidence type="ECO:0000256" key="1">
    <source>
        <dbReference type="ARBA" id="ARBA00004123"/>
    </source>
</evidence>
<feature type="compositionally biased region" description="Basic and acidic residues" evidence="10">
    <location>
        <begin position="262"/>
        <end position="274"/>
    </location>
</feature>
<feature type="compositionally biased region" description="Basic residues" evidence="10">
    <location>
        <begin position="275"/>
        <end position="284"/>
    </location>
</feature>
<dbReference type="RefSeq" id="XP_029215328.1">
    <property type="nucleotide sequence ID" value="XM_029361428.1"/>
</dbReference>
<dbReference type="KEGG" id="bbes:BESB_027540"/>
<dbReference type="EMBL" id="NWUJ01000015">
    <property type="protein sequence ID" value="PFH31319.1"/>
    <property type="molecule type" value="Genomic_DNA"/>
</dbReference>
<feature type="compositionally biased region" description="Polar residues" evidence="10">
    <location>
        <begin position="320"/>
        <end position="329"/>
    </location>
</feature>
<feature type="compositionally biased region" description="Basic and acidic residues" evidence="10">
    <location>
        <begin position="134"/>
        <end position="152"/>
    </location>
</feature>
<keyword evidence="4" id="KW-0677">Repeat</keyword>
<gene>
    <name evidence="11" type="ORF">BESB_027540</name>
</gene>
<feature type="compositionally biased region" description="Basic and acidic residues" evidence="10">
    <location>
        <begin position="67"/>
        <end position="96"/>
    </location>
</feature>
<comment type="similarity">
    <text evidence="2">Belongs to the HMGA family.</text>
</comment>
<dbReference type="GO" id="GO:0006355">
    <property type="term" value="P:regulation of DNA-templated transcription"/>
    <property type="evidence" value="ECO:0007669"/>
    <property type="project" value="InterPro"/>
</dbReference>
<keyword evidence="6" id="KW-0805">Transcription regulation</keyword>
<dbReference type="Proteomes" id="UP000224006">
    <property type="component" value="Unassembled WGS sequence"/>
</dbReference>
<dbReference type="GO" id="GO:0010557">
    <property type="term" value="P:positive regulation of macromolecule biosynthetic process"/>
    <property type="evidence" value="ECO:0007669"/>
    <property type="project" value="UniProtKB-ARBA"/>
</dbReference>
<keyword evidence="5" id="KW-0007">Acetylation</keyword>
<dbReference type="PRINTS" id="PR00930">
    <property type="entry name" value="HIGHMOBLTYIY"/>
</dbReference>
<keyword evidence="12" id="KW-1185">Reference proteome</keyword>
<dbReference type="VEuPathDB" id="ToxoDB:BESB_027540"/>
<dbReference type="Pfam" id="PF02178">
    <property type="entry name" value="AT_hook"/>
    <property type="match status" value="6"/>
</dbReference>
<protein>
    <submittedName>
        <fullName evidence="11">AT hook motif domain-containing protein</fullName>
    </submittedName>
</protein>
<comment type="caution">
    <text evidence="11">The sequence shown here is derived from an EMBL/GenBank/DDBJ whole genome shotgun (WGS) entry which is preliminary data.</text>
</comment>
<evidence type="ECO:0000256" key="5">
    <source>
        <dbReference type="ARBA" id="ARBA00022990"/>
    </source>
</evidence>
<comment type="subcellular location">
    <subcellularLocation>
        <location evidence="1">Nucleus</location>
    </subcellularLocation>
</comment>
<accession>A0A2A9M034</accession>
<evidence type="ECO:0000256" key="2">
    <source>
        <dbReference type="ARBA" id="ARBA00010812"/>
    </source>
</evidence>
<keyword evidence="8" id="KW-0804">Transcription</keyword>
<feature type="region of interest" description="Disordered" evidence="10">
    <location>
        <begin position="1"/>
        <end position="329"/>
    </location>
</feature>
<evidence type="ECO:0000256" key="3">
    <source>
        <dbReference type="ARBA" id="ARBA00022553"/>
    </source>
</evidence>
<organism evidence="11 12">
    <name type="scientific">Besnoitia besnoiti</name>
    <name type="common">Apicomplexan protozoan</name>
    <dbReference type="NCBI Taxonomy" id="94643"/>
    <lineage>
        <taxon>Eukaryota</taxon>
        <taxon>Sar</taxon>
        <taxon>Alveolata</taxon>
        <taxon>Apicomplexa</taxon>
        <taxon>Conoidasida</taxon>
        <taxon>Coccidia</taxon>
        <taxon>Eucoccidiorida</taxon>
        <taxon>Eimeriorina</taxon>
        <taxon>Sarcocystidae</taxon>
        <taxon>Besnoitia</taxon>
    </lineage>
</organism>
<dbReference type="SMART" id="SM00384">
    <property type="entry name" value="AT_hook"/>
    <property type="match status" value="6"/>
</dbReference>
<evidence type="ECO:0000313" key="11">
    <source>
        <dbReference type="EMBL" id="PFH31319.1"/>
    </source>
</evidence>
<dbReference type="GO" id="GO:0003677">
    <property type="term" value="F:DNA binding"/>
    <property type="evidence" value="ECO:0007669"/>
    <property type="project" value="UniProtKB-KW"/>
</dbReference>
<dbReference type="STRING" id="94643.A0A2A9M034"/>
<dbReference type="PANTHER" id="PTHR23341:SF2">
    <property type="entry name" value="HIGH MOBILITY GROUP PROTEIN HMG-12"/>
    <property type="match status" value="1"/>
</dbReference>
<keyword evidence="9" id="KW-0539">Nucleus</keyword>
<evidence type="ECO:0000256" key="9">
    <source>
        <dbReference type="ARBA" id="ARBA00023242"/>
    </source>
</evidence>
<dbReference type="PRINTS" id="PR00929">
    <property type="entry name" value="ATHOOK"/>
</dbReference>
<name>A0A2A9M034_BESBE</name>
<dbReference type="GO" id="GO:0005634">
    <property type="term" value="C:nucleus"/>
    <property type="evidence" value="ECO:0007669"/>
    <property type="project" value="UniProtKB-SubCell"/>
</dbReference>
<dbReference type="AlphaFoldDB" id="A0A2A9M034"/>
<dbReference type="GeneID" id="40307806"/>
<evidence type="ECO:0000256" key="8">
    <source>
        <dbReference type="ARBA" id="ARBA00023163"/>
    </source>
</evidence>
<sequence length="329" mass="35937">METGFNFFRRITRGSDPTRPGHSSPSPVARNKEEKRVLLQTLPAPLHAIDPPTQAAPRGPARGGGRPSEKQPHSDLEEPCRRNGIVKDEILEDASRAEPPPSRGKRGRPRKQVLSPFLAEKKDDKRRRLSGQKDAGELGEWKRSDPEARESEAEGGEAAALRPEPDGGACAAETDAQEGRPSGAEGQTEKEAAAGGAPPVPVVVKRGRGRPRKERKDEAASANVLIGPKRGRGRPRKQRQDDEPSKNVFIGPKRGRGRPRKIRPEGDEKQEEKVKRGRGRPRKYPRPENAVPANPPAPGEKRKRGRPRKTPFPSAAPATESPQQAPVAE</sequence>
<reference evidence="11 12" key="1">
    <citation type="submission" date="2017-09" db="EMBL/GenBank/DDBJ databases">
        <title>Genome sequencing of Besnoitia besnoiti strain Bb-Ger1.</title>
        <authorList>
            <person name="Schares G."/>
            <person name="Venepally P."/>
            <person name="Lorenzi H.A."/>
        </authorList>
    </citation>
    <scope>NUCLEOTIDE SEQUENCE [LARGE SCALE GENOMIC DNA]</scope>
    <source>
        <strain evidence="11 12">Bb-Ger1</strain>
    </source>
</reference>
<evidence type="ECO:0000256" key="6">
    <source>
        <dbReference type="ARBA" id="ARBA00023015"/>
    </source>
</evidence>
<dbReference type="GO" id="GO:0003712">
    <property type="term" value="F:transcription coregulator activity"/>
    <property type="evidence" value="ECO:0007669"/>
    <property type="project" value="TreeGrafter"/>
</dbReference>
<evidence type="ECO:0000313" key="12">
    <source>
        <dbReference type="Proteomes" id="UP000224006"/>
    </source>
</evidence>
<dbReference type="InterPro" id="IPR017956">
    <property type="entry name" value="AT_hook_DNA-bd_motif"/>
</dbReference>
<keyword evidence="3" id="KW-0597">Phosphoprotein</keyword>
<dbReference type="InterPro" id="IPR000116">
    <property type="entry name" value="HMGA"/>
</dbReference>
<evidence type="ECO:0000256" key="10">
    <source>
        <dbReference type="SAM" id="MobiDB-lite"/>
    </source>
</evidence>
<dbReference type="GO" id="GO:0000785">
    <property type="term" value="C:chromatin"/>
    <property type="evidence" value="ECO:0007669"/>
    <property type="project" value="InterPro"/>
</dbReference>
<proteinExistence type="inferred from homology"/>
<evidence type="ECO:0000256" key="7">
    <source>
        <dbReference type="ARBA" id="ARBA00023125"/>
    </source>
</evidence>
<keyword evidence="7" id="KW-0238">DNA-binding</keyword>
<dbReference type="PANTHER" id="PTHR23341">
    <property type="entry name" value="HIGH MOBILITY GROUP PROTEINS HMG-A AND C"/>
    <property type="match status" value="1"/>
</dbReference>